<dbReference type="PANTHER" id="PTHR40048:SF1">
    <property type="entry name" value="RHAMNOSYL O-METHYLTRANSFERASE"/>
    <property type="match status" value="1"/>
</dbReference>
<evidence type="ECO:0000313" key="3">
    <source>
        <dbReference type="EMBL" id="PQO35592.1"/>
    </source>
</evidence>
<name>A0A2S8FTT0_9BACT</name>
<evidence type="ECO:0000256" key="1">
    <source>
        <dbReference type="ARBA" id="ARBA00022603"/>
    </source>
</evidence>
<protein>
    <recommendedName>
        <fullName evidence="5">Class I SAM-dependent methyltransferase</fullName>
    </recommendedName>
</protein>
<keyword evidence="2" id="KW-0808">Transferase</keyword>
<comment type="caution">
    <text evidence="3">The sequence shown here is derived from an EMBL/GenBank/DDBJ whole genome shotgun (WGS) entry which is preliminary data.</text>
</comment>
<dbReference type="Pfam" id="PF13578">
    <property type="entry name" value="Methyltransf_24"/>
    <property type="match status" value="1"/>
</dbReference>
<dbReference type="Proteomes" id="UP000239388">
    <property type="component" value="Unassembled WGS sequence"/>
</dbReference>
<dbReference type="PANTHER" id="PTHR40048">
    <property type="entry name" value="RHAMNOSYL O-METHYLTRANSFERASE"/>
    <property type="match status" value="1"/>
</dbReference>
<proteinExistence type="predicted"/>
<dbReference type="GO" id="GO:0008168">
    <property type="term" value="F:methyltransferase activity"/>
    <property type="evidence" value="ECO:0007669"/>
    <property type="project" value="UniProtKB-KW"/>
</dbReference>
<sequence length="253" mass="28046">MVGEVLTHAFTRAGEALQIWRRNWIAQRLVRRLSQAETLAEKVALTAGRSKFKSNQKSCEIVGLLTEVRRLRPRLLCEIGSDRGGTLALLSQVAADDALIVSIDPIHQNRKTVPYESLARADQRLIRIGGDSHSHLVLQELQAALGGRPLDFLFIDGDHSYEGVKQDFETYAPLVRKEGLIAFHDIVPVQSGCSQAYVGGVPDFFAQEVEQVYQTRVWIENASQDGYGIGMLQWPGEPTVRRPATNLRGTTAA</sequence>
<dbReference type="GO" id="GO:0032259">
    <property type="term" value="P:methylation"/>
    <property type="evidence" value="ECO:0007669"/>
    <property type="project" value="UniProtKB-KW"/>
</dbReference>
<evidence type="ECO:0000256" key="2">
    <source>
        <dbReference type="ARBA" id="ARBA00022679"/>
    </source>
</evidence>
<dbReference type="Gene3D" id="3.40.50.150">
    <property type="entry name" value="Vaccinia Virus protein VP39"/>
    <property type="match status" value="1"/>
</dbReference>
<dbReference type="RefSeq" id="WP_105354718.1">
    <property type="nucleotide sequence ID" value="NZ_PUIB01000014.1"/>
</dbReference>
<gene>
    <name evidence="3" type="ORF">C5Y98_13190</name>
</gene>
<dbReference type="AlphaFoldDB" id="A0A2S8FTT0"/>
<evidence type="ECO:0008006" key="5">
    <source>
        <dbReference type="Google" id="ProtNLM"/>
    </source>
</evidence>
<evidence type="ECO:0000313" key="4">
    <source>
        <dbReference type="Proteomes" id="UP000239388"/>
    </source>
</evidence>
<organism evidence="3 4">
    <name type="scientific">Blastopirellula marina</name>
    <dbReference type="NCBI Taxonomy" id="124"/>
    <lineage>
        <taxon>Bacteria</taxon>
        <taxon>Pseudomonadati</taxon>
        <taxon>Planctomycetota</taxon>
        <taxon>Planctomycetia</taxon>
        <taxon>Pirellulales</taxon>
        <taxon>Pirellulaceae</taxon>
        <taxon>Blastopirellula</taxon>
    </lineage>
</organism>
<accession>A0A2S8FTT0</accession>
<dbReference type="InterPro" id="IPR029063">
    <property type="entry name" value="SAM-dependent_MTases_sf"/>
</dbReference>
<dbReference type="SUPFAM" id="SSF53335">
    <property type="entry name" value="S-adenosyl-L-methionine-dependent methyltransferases"/>
    <property type="match status" value="1"/>
</dbReference>
<keyword evidence="1" id="KW-0489">Methyltransferase</keyword>
<dbReference type="GO" id="GO:0005886">
    <property type="term" value="C:plasma membrane"/>
    <property type="evidence" value="ECO:0007669"/>
    <property type="project" value="TreeGrafter"/>
</dbReference>
<dbReference type="EMBL" id="PUIB01000014">
    <property type="protein sequence ID" value="PQO35592.1"/>
    <property type="molecule type" value="Genomic_DNA"/>
</dbReference>
<dbReference type="OrthoDB" id="240750at2"/>
<reference evidence="3 4" key="1">
    <citation type="submission" date="2018-02" db="EMBL/GenBank/DDBJ databases">
        <title>Comparative genomes isolates from brazilian mangrove.</title>
        <authorList>
            <person name="Araujo J.E."/>
            <person name="Taketani R.G."/>
            <person name="Silva M.C.P."/>
            <person name="Loureco M.V."/>
            <person name="Andreote F.D."/>
        </authorList>
    </citation>
    <scope>NUCLEOTIDE SEQUENCE [LARGE SCALE GENOMIC DNA]</scope>
    <source>
        <strain evidence="3 4">NAP PRIS-MGV</strain>
    </source>
</reference>